<feature type="domain" description="Acyl-CoA dehydrogenase/oxidase N-terminal" evidence="7">
    <location>
        <begin position="34"/>
        <end position="85"/>
    </location>
</feature>
<feature type="domain" description="Acyl-CoA dehydrogenase/oxidase C-terminal" evidence="6">
    <location>
        <begin position="223"/>
        <end position="358"/>
    </location>
</feature>
<dbReference type="InterPro" id="IPR036250">
    <property type="entry name" value="AcylCo_DH-like_C"/>
</dbReference>
<evidence type="ECO:0000256" key="1">
    <source>
        <dbReference type="ARBA" id="ARBA00001974"/>
    </source>
</evidence>
<evidence type="ECO:0000256" key="5">
    <source>
        <dbReference type="ARBA" id="ARBA00023002"/>
    </source>
</evidence>
<dbReference type="Pfam" id="PF00441">
    <property type="entry name" value="Acyl-CoA_dh_1"/>
    <property type="match status" value="1"/>
</dbReference>
<dbReference type="Pfam" id="PF02771">
    <property type="entry name" value="Acyl-CoA_dh_N"/>
    <property type="match status" value="1"/>
</dbReference>
<evidence type="ECO:0000259" key="6">
    <source>
        <dbReference type="Pfam" id="PF00441"/>
    </source>
</evidence>
<dbReference type="PANTHER" id="PTHR43884">
    <property type="entry name" value="ACYL-COA DEHYDROGENASE"/>
    <property type="match status" value="1"/>
</dbReference>
<evidence type="ECO:0000313" key="9">
    <source>
        <dbReference type="Proteomes" id="UP000649289"/>
    </source>
</evidence>
<evidence type="ECO:0000259" key="7">
    <source>
        <dbReference type="Pfam" id="PF02771"/>
    </source>
</evidence>
<dbReference type="Gene3D" id="1.20.140.10">
    <property type="entry name" value="Butyryl-CoA Dehydrogenase, subunit A, domain 3"/>
    <property type="match status" value="1"/>
</dbReference>
<accession>A0ABR8MJ51</accession>
<sequence>MVDFQLSPELTPLLARFLAARSPVDTSRAGGAARPPLWEALVEEVGVAGLLVPEELGGQGAGLLELGAAVHELGVCGWSGPVVATAGVAVHLLGALDPDDATGLRAAIAVEGRVVVAALHEDPAGSSVATTLSWRGDRLRGRRTLVDSGTHADTFLVPALDEDDVPVLLRVDAGADGARVTPMDAMDPGRGLADLDLDDVEAAVVVARGTDVTAALEDAWLVGALLVAADLVGTSARVLDVARDYAVEREQFGRAVASFQSVKHKLVDMYADLETSRSMVRQALLDAAAGSERWRLSASAAKVRTGDAGAFVVREGIQVHGGIGFTWEHEMSHHFRRAMAQRGLYGTPTVHRRLVADRSGF</sequence>
<dbReference type="CDD" id="cd00567">
    <property type="entry name" value="ACAD"/>
    <property type="match status" value="1"/>
</dbReference>
<name>A0ABR8MJ51_9ACTN</name>
<organism evidence="8 9">
    <name type="scientific">Nocardioides hwasunensis</name>
    <dbReference type="NCBI Taxonomy" id="397258"/>
    <lineage>
        <taxon>Bacteria</taxon>
        <taxon>Bacillati</taxon>
        <taxon>Actinomycetota</taxon>
        <taxon>Actinomycetes</taxon>
        <taxon>Propionibacteriales</taxon>
        <taxon>Nocardioidaceae</taxon>
        <taxon>Nocardioides</taxon>
    </lineage>
</organism>
<protein>
    <submittedName>
        <fullName evidence="8">Acyl-CoA dehydrogenase family protein</fullName>
    </submittedName>
</protein>
<keyword evidence="9" id="KW-1185">Reference proteome</keyword>
<keyword evidence="5" id="KW-0560">Oxidoreductase</keyword>
<dbReference type="Proteomes" id="UP000649289">
    <property type="component" value="Unassembled WGS sequence"/>
</dbReference>
<gene>
    <name evidence="8" type="ORF">IEZ25_13385</name>
</gene>
<evidence type="ECO:0000313" key="8">
    <source>
        <dbReference type="EMBL" id="MBD3915610.1"/>
    </source>
</evidence>
<dbReference type="SUPFAM" id="SSF47203">
    <property type="entry name" value="Acyl-CoA dehydrogenase C-terminal domain-like"/>
    <property type="match status" value="1"/>
</dbReference>
<dbReference type="Gene3D" id="1.10.540.10">
    <property type="entry name" value="Acyl-CoA dehydrogenase/oxidase, N-terminal domain"/>
    <property type="match status" value="1"/>
</dbReference>
<dbReference type="SUPFAM" id="SSF56645">
    <property type="entry name" value="Acyl-CoA dehydrogenase NM domain-like"/>
    <property type="match status" value="1"/>
</dbReference>
<keyword evidence="4" id="KW-0274">FAD</keyword>
<dbReference type="InterPro" id="IPR037069">
    <property type="entry name" value="AcylCoA_DH/ox_N_sf"/>
</dbReference>
<dbReference type="InterPro" id="IPR013786">
    <property type="entry name" value="AcylCoA_DH/ox_N"/>
</dbReference>
<reference evidence="8 9" key="1">
    <citation type="submission" date="2020-09" db="EMBL/GenBank/DDBJ databases">
        <title>novel species in genus Nocardioides.</title>
        <authorList>
            <person name="Zhang G."/>
        </authorList>
    </citation>
    <scope>NUCLEOTIDE SEQUENCE [LARGE SCALE GENOMIC DNA]</scope>
    <source>
        <strain evidence="8 9">19197</strain>
    </source>
</reference>
<dbReference type="InterPro" id="IPR046373">
    <property type="entry name" value="Acyl-CoA_Oxase/DH_mid-dom_sf"/>
</dbReference>
<dbReference type="RefSeq" id="WP_191199938.1">
    <property type="nucleotide sequence ID" value="NZ_BAAAPA010000007.1"/>
</dbReference>
<proteinExistence type="inferred from homology"/>
<comment type="similarity">
    <text evidence="2">Belongs to the acyl-CoA dehydrogenase family.</text>
</comment>
<comment type="cofactor">
    <cofactor evidence="1">
        <name>FAD</name>
        <dbReference type="ChEBI" id="CHEBI:57692"/>
    </cofactor>
</comment>
<dbReference type="InterPro" id="IPR009075">
    <property type="entry name" value="AcylCo_DH/oxidase_C"/>
</dbReference>
<dbReference type="PANTHER" id="PTHR43884:SF20">
    <property type="entry name" value="ACYL-COA DEHYDROGENASE FADE28"/>
    <property type="match status" value="1"/>
</dbReference>
<keyword evidence="3" id="KW-0285">Flavoprotein</keyword>
<dbReference type="Gene3D" id="2.40.110.10">
    <property type="entry name" value="Butyryl-CoA Dehydrogenase, subunit A, domain 2"/>
    <property type="match status" value="1"/>
</dbReference>
<dbReference type="InterPro" id="IPR009100">
    <property type="entry name" value="AcylCoA_DH/oxidase_NM_dom_sf"/>
</dbReference>
<evidence type="ECO:0000256" key="3">
    <source>
        <dbReference type="ARBA" id="ARBA00022630"/>
    </source>
</evidence>
<comment type="caution">
    <text evidence="8">The sequence shown here is derived from an EMBL/GenBank/DDBJ whole genome shotgun (WGS) entry which is preliminary data.</text>
</comment>
<dbReference type="EMBL" id="JACXYY010000005">
    <property type="protein sequence ID" value="MBD3915610.1"/>
    <property type="molecule type" value="Genomic_DNA"/>
</dbReference>
<evidence type="ECO:0000256" key="2">
    <source>
        <dbReference type="ARBA" id="ARBA00009347"/>
    </source>
</evidence>
<evidence type="ECO:0000256" key="4">
    <source>
        <dbReference type="ARBA" id="ARBA00022827"/>
    </source>
</evidence>